<dbReference type="Proteomes" id="UP000265520">
    <property type="component" value="Unassembled WGS sequence"/>
</dbReference>
<evidence type="ECO:0000313" key="2">
    <source>
        <dbReference type="Proteomes" id="UP000265520"/>
    </source>
</evidence>
<proteinExistence type="predicted"/>
<accession>A0A392PRK3</accession>
<evidence type="ECO:0000313" key="1">
    <source>
        <dbReference type="EMBL" id="MCI14721.1"/>
    </source>
</evidence>
<dbReference type="AlphaFoldDB" id="A0A392PRK3"/>
<feature type="non-terminal residue" evidence="1">
    <location>
        <position position="1"/>
    </location>
</feature>
<protein>
    <submittedName>
        <fullName evidence="1">Uncharacterized protein</fullName>
    </submittedName>
</protein>
<dbReference type="EMBL" id="LXQA010093536">
    <property type="protein sequence ID" value="MCI14721.1"/>
    <property type="molecule type" value="Genomic_DNA"/>
</dbReference>
<keyword evidence="2" id="KW-1185">Reference proteome</keyword>
<sequence>GGVIRGDQGEWLGGFARNVGMCNAFIVDLWGVVEGAYGFGGCAIKGVG</sequence>
<comment type="caution">
    <text evidence="1">The sequence shown here is derived from an EMBL/GenBank/DDBJ whole genome shotgun (WGS) entry which is preliminary data.</text>
</comment>
<name>A0A392PRK3_9FABA</name>
<organism evidence="1 2">
    <name type="scientific">Trifolium medium</name>
    <dbReference type="NCBI Taxonomy" id="97028"/>
    <lineage>
        <taxon>Eukaryota</taxon>
        <taxon>Viridiplantae</taxon>
        <taxon>Streptophyta</taxon>
        <taxon>Embryophyta</taxon>
        <taxon>Tracheophyta</taxon>
        <taxon>Spermatophyta</taxon>
        <taxon>Magnoliopsida</taxon>
        <taxon>eudicotyledons</taxon>
        <taxon>Gunneridae</taxon>
        <taxon>Pentapetalae</taxon>
        <taxon>rosids</taxon>
        <taxon>fabids</taxon>
        <taxon>Fabales</taxon>
        <taxon>Fabaceae</taxon>
        <taxon>Papilionoideae</taxon>
        <taxon>50 kb inversion clade</taxon>
        <taxon>NPAAA clade</taxon>
        <taxon>Hologalegina</taxon>
        <taxon>IRL clade</taxon>
        <taxon>Trifolieae</taxon>
        <taxon>Trifolium</taxon>
    </lineage>
</organism>
<reference evidence="1 2" key="1">
    <citation type="journal article" date="2018" name="Front. Plant Sci.">
        <title>Red Clover (Trifolium pratense) and Zigzag Clover (T. medium) - A Picture of Genomic Similarities and Differences.</title>
        <authorList>
            <person name="Dluhosova J."/>
            <person name="Istvanek J."/>
            <person name="Nedelnik J."/>
            <person name="Repkova J."/>
        </authorList>
    </citation>
    <scope>NUCLEOTIDE SEQUENCE [LARGE SCALE GENOMIC DNA]</scope>
    <source>
        <strain evidence="2">cv. 10/8</strain>
        <tissue evidence="1">Leaf</tissue>
    </source>
</reference>